<dbReference type="EMBL" id="JAUFPX010000004">
    <property type="protein sequence ID" value="MDN3590422.1"/>
    <property type="molecule type" value="Genomic_DNA"/>
</dbReference>
<organism evidence="3 4">
    <name type="scientific">Methylobacterium adhaesivum</name>
    <dbReference type="NCBI Taxonomy" id="333297"/>
    <lineage>
        <taxon>Bacteria</taxon>
        <taxon>Pseudomonadati</taxon>
        <taxon>Pseudomonadota</taxon>
        <taxon>Alphaproteobacteria</taxon>
        <taxon>Hyphomicrobiales</taxon>
        <taxon>Methylobacteriaceae</taxon>
        <taxon>Methylobacterium</taxon>
    </lineage>
</organism>
<protein>
    <submittedName>
        <fullName evidence="3">HD domain-containing protein</fullName>
    </submittedName>
</protein>
<evidence type="ECO:0000259" key="2">
    <source>
        <dbReference type="PROSITE" id="PS51832"/>
    </source>
</evidence>
<dbReference type="InterPro" id="IPR006675">
    <property type="entry name" value="HDIG_dom"/>
</dbReference>
<dbReference type="CDD" id="cd00077">
    <property type="entry name" value="HDc"/>
    <property type="match status" value="1"/>
</dbReference>
<dbReference type="RefSeq" id="WP_238227594.1">
    <property type="nucleotide sequence ID" value="NZ_BPQD01000030.1"/>
</dbReference>
<dbReference type="SUPFAM" id="SSF109604">
    <property type="entry name" value="HD-domain/PDEase-like"/>
    <property type="match status" value="1"/>
</dbReference>
<evidence type="ECO:0000313" key="4">
    <source>
        <dbReference type="Proteomes" id="UP001224644"/>
    </source>
</evidence>
<evidence type="ECO:0000259" key="1">
    <source>
        <dbReference type="PROSITE" id="PS51831"/>
    </source>
</evidence>
<dbReference type="PROSITE" id="PS51831">
    <property type="entry name" value="HD"/>
    <property type="match status" value="1"/>
</dbReference>
<feature type="domain" description="HD" evidence="1">
    <location>
        <begin position="191"/>
        <end position="310"/>
    </location>
</feature>
<dbReference type="PANTHER" id="PTHR43155">
    <property type="entry name" value="CYCLIC DI-GMP PHOSPHODIESTERASE PA4108-RELATED"/>
    <property type="match status" value="1"/>
</dbReference>
<comment type="caution">
    <text evidence="3">The sequence shown here is derived from an EMBL/GenBank/DDBJ whole genome shotgun (WGS) entry which is preliminary data.</text>
</comment>
<accession>A0ABT8BG45</accession>
<evidence type="ECO:0000313" key="3">
    <source>
        <dbReference type="EMBL" id="MDN3590422.1"/>
    </source>
</evidence>
<dbReference type="InterPro" id="IPR037522">
    <property type="entry name" value="HD_GYP_dom"/>
</dbReference>
<dbReference type="PANTHER" id="PTHR43155:SF2">
    <property type="entry name" value="CYCLIC DI-GMP PHOSPHODIESTERASE PA4108"/>
    <property type="match status" value="1"/>
</dbReference>
<dbReference type="NCBIfam" id="TIGR00277">
    <property type="entry name" value="HDIG"/>
    <property type="match status" value="1"/>
</dbReference>
<feature type="domain" description="HD-GYP" evidence="2">
    <location>
        <begin position="169"/>
        <end position="363"/>
    </location>
</feature>
<dbReference type="SMART" id="SM00471">
    <property type="entry name" value="HDc"/>
    <property type="match status" value="1"/>
</dbReference>
<dbReference type="Proteomes" id="UP001224644">
    <property type="component" value="Unassembled WGS sequence"/>
</dbReference>
<dbReference type="InterPro" id="IPR006674">
    <property type="entry name" value="HD_domain"/>
</dbReference>
<sequence length="363" mass="38497">MAAILLLTDLPSRGRKLAGLLAVWGEPVMIDLLDPAEPTALPAPGDVVAVVSDASLSHSAQVAGLRRHLDRLGPNRPPFLCVMHADTPRSRAQAQALGADRTLRAQDVARSLARSLGHLFAGRKPLDAVGSTTLGAAAADGVLTRLFDLGRAGTAPDRGQVSLGAELVLGALDKTDVRTWLDVVWRFDDATHQHCLLVAGLAGGFARNLGLREDDCRILTQAALLHDLGKSRIPLSILNKPGRLDHDETAVMLTHPSIGYDMLVGGDYPDAMLAVVRSHHEALDGSGYPDNLRADRIPDLVRLVTVCDVFGALIERRPYKKALGGDEAYAILKGMAGKVDPDLVRAFQPLAELAGAATCSMAA</sequence>
<dbReference type="PROSITE" id="PS51832">
    <property type="entry name" value="HD_GYP"/>
    <property type="match status" value="1"/>
</dbReference>
<keyword evidence="4" id="KW-1185">Reference proteome</keyword>
<dbReference type="InterPro" id="IPR003607">
    <property type="entry name" value="HD/PDEase_dom"/>
</dbReference>
<name>A0ABT8BG45_9HYPH</name>
<dbReference type="Gene3D" id="1.10.3210.10">
    <property type="entry name" value="Hypothetical protein af1432"/>
    <property type="match status" value="1"/>
</dbReference>
<gene>
    <name evidence="3" type="ORF">QWZ12_07305</name>
</gene>
<reference evidence="4" key="1">
    <citation type="journal article" date="2019" name="Int. J. Syst. Evol. Microbiol.">
        <title>The Global Catalogue of Microorganisms (GCM) 10K type strain sequencing project: providing services to taxonomists for standard genome sequencing and annotation.</title>
        <authorList>
            <consortium name="The Broad Institute Genomics Platform"/>
            <consortium name="The Broad Institute Genome Sequencing Center for Infectious Disease"/>
            <person name="Wu L."/>
            <person name="Ma J."/>
        </authorList>
    </citation>
    <scope>NUCLEOTIDE SEQUENCE [LARGE SCALE GENOMIC DNA]</scope>
    <source>
        <strain evidence="4">CECT 7069</strain>
    </source>
</reference>
<proteinExistence type="predicted"/>
<dbReference type="Pfam" id="PF13487">
    <property type="entry name" value="HD_5"/>
    <property type="match status" value="1"/>
</dbReference>